<evidence type="ECO:0000256" key="1">
    <source>
        <dbReference type="SAM" id="MobiDB-lite"/>
    </source>
</evidence>
<feature type="region of interest" description="Disordered" evidence="1">
    <location>
        <begin position="1"/>
        <end position="36"/>
    </location>
</feature>
<gene>
    <name evidence="2" type="ORF">I7I53_10712</name>
</gene>
<name>A0A8A1LCF0_AJEC8</name>
<sequence length="201" mass="21717">MAPLIHENESFSPYQSNASSSKSVPRESAKSIPSSHTGHLELVLSEAPDTLHHVLKMDTDGGALCNGNSAGVDNTFKILQLAWALTTSCFTSANSLLFDWDSNSGISCLKALSTGQGSQFGDQLLIIEPDDSLRQVLDKLATIQRRARECAKQTGNSDAEGSTDMFSTAFRYRNASASNSEINSEVGFSRRFCGDFPFGRP</sequence>
<evidence type="ECO:0000313" key="2">
    <source>
        <dbReference type="EMBL" id="QSS50134.1"/>
    </source>
</evidence>
<dbReference type="VEuPathDB" id="FungiDB:I7I53_10712"/>
<dbReference type="AlphaFoldDB" id="A0A8A1LCF0"/>
<dbReference type="EMBL" id="CP069102">
    <property type="protein sequence ID" value="QSS50134.1"/>
    <property type="molecule type" value="Genomic_DNA"/>
</dbReference>
<organism evidence="2 3">
    <name type="scientific">Ajellomyces capsulatus (strain H88)</name>
    <name type="common">Darling's disease fungus</name>
    <name type="synonym">Histoplasma capsulatum</name>
    <dbReference type="NCBI Taxonomy" id="544711"/>
    <lineage>
        <taxon>Eukaryota</taxon>
        <taxon>Fungi</taxon>
        <taxon>Dikarya</taxon>
        <taxon>Ascomycota</taxon>
        <taxon>Pezizomycotina</taxon>
        <taxon>Eurotiomycetes</taxon>
        <taxon>Eurotiomycetidae</taxon>
        <taxon>Onygenales</taxon>
        <taxon>Ajellomycetaceae</taxon>
        <taxon>Histoplasma</taxon>
    </lineage>
</organism>
<reference evidence="2" key="1">
    <citation type="submission" date="2021-01" db="EMBL/GenBank/DDBJ databases">
        <title>Chromosome-level genome assembly of a human fungal pathogen reveals clustering of transcriptionally co-regulated genes.</title>
        <authorList>
            <person name="Voorhies M."/>
            <person name="Cohen S."/>
            <person name="Shea T.P."/>
            <person name="Petrus S."/>
            <person name="Munoz J.F."/>
            <person name="Poplawski S."/>
            <person name="Goldman W.E."/>
            <person name="Michael T."/>
            <person name="Cuomo C.A."/>
            <person name="Sil A."/>
            <person name="Beyhan S."/>
        </authorList>
    </citation>
    <scope>NUCLEOTIDE SEQUENCE</scope>
    <source>
        <strain evidence="2">H88</strain>
    </source>
</reference>
<protein>
    <submittedName>
        <fullName evidence="2">Lysergyl peptide synthetase LpsB, NRPS-like enzyme</fullName>
    </submittedName>
</protein>
<dbReference type="Proteomes" id="UP000663419">
    <property type="component" value="Chromosome 1"/>
</dbReference>
<feature type="compositionally biased region" description="Polar residues" evidence="1">
    <location>
        <begin position="10"/>
        <end position="23"/>
    </location>
</feature>
<evidence type="ECO:0000313" key="3">
    <source>
        <dbReference type="Proteomes" id="UP000663419"/>
    </source>
</evidence>
<accession>A0A8A1LCF0</accession>
<proteinExistence type="predicted"/>